<evidence type="ECO:0000313" key="5">
    <source>
        <dbReference type="Proteomes" id="UP000199399"/>
    </source>
</evidence>
<keyword evidence="5" id="KW-1185">Reference proteome</keyword>
<dbReference type="AlphaFoldDB" id="A0A1G7YFK3"/>
<evidence type="ECO:0000256" key="3">
    <source>
        <dbReference type="HAMAP-Rule" id="MF_01384"/>
    </source>
</evidence>
<proteinExistence type="inferred from homology"/>
<dbReference type="Pfam" id="PF01774">
    <property type="entry name" value="UreD"/>
    <property type="match status" value="1"/>
</dbReference>
<evidence type="ECO:0000256" key="2">
    <source>
        <dbReference type="ARBA" id="ARBA00023186"/>
    </source>
</evidence>
<comment type="subunit">
    <text evidence="3">UreD, UreF and UreG form a complex that acts as a GTP-hydrolysis-dependent molecular chaperone, activating the urease apoprotein by helping to assemble the nickel containing metallocenter of UreC. The UreE protein probably delivers the nickel.</text>
</comment>
<comment type="similarity">
    <text evidence="1 3">Belongs to the UreD family.</text>
</comment>
<sequence length="292" mass="31199">MGRGNQPFAGATPITHAAIIPTLPGASVQPRAIGTALVKAKRRSGQSVISDLHQSGAMKLLFPRTYSDALQAVAINTAGGVTGGDDFCLNACAEEGAFLTITTQAAERAYRAQPGQVGKIRNRVTVRAKARLNWLPQEMILFDACAVDRRLSVDLEDEASLLLVEPLVFGRAAMGERLTNLNFKDRIEVRRAGRPIYLDAIALTGDVAEHLAAPHIAAGAGALATILYIAPDAEARLAELRTQLPSEAGASLIGPDILLARILAPDSFELRRAMMPILHRLSAEALPRSWTT</sequence>
<dbReference type="Proteomes" id="UP000199399">
    <property type="component" value="Unassembled WGS sequence"/>
</dbReference>
<comment type="function">
    <text evidence="3">Required for maturation of urease via the functional incorporation of the urease nickel metallocenter.</text>
</comment>
<dbReference type="GO" id="GO:0005737">
    <property type="term" value="C:cytoplasm"/>
    <property type="evidence" value="ECO:0007669"/>
    <property type="project" value="UniProtKB-SubCell"/>
</dbReference>
<gene>
    <name evidence="3" type="primary">ureD</name>
    <name evidence="4" type="ORF">SAMN04489759_11530</name>
</gene>
<dbReference type="PANTHER" id="PTHR33643">
    <property type="entry name" value="UREASE ACCESSORY PROTEIN D"/>
    <property type="match status" value="1"/>
</dbReference>
<keyword evidence="2 3" id="KW-0143">Chaperone</keyword>
<name>A0A1G7YFK3_9RHOB</name>
<dbReference type="HAMAP" id="MF_01384">
    <property type="entry name" value="UreD"/>
    <property type="match status" value="1"/>
</dbReference>
<evidence type="ECO:0000313" key="4">
    <source>
        <dbReference type="EMBL" id="SDG95126.1"/>
    </source>
</evidence>
<dbReference type="InterPro" id="IPR002669">
    <property type="entry name" value="UreD"/>
</dbReference>
<comment type="subcellular location">
    <subcellularLocation>
        <location evidence="3">Cytoplasm</location>
    </subcellularLocation>
</comment>
<accession>A0A1G7YFK3</accession>
<dbReference type="OrthoDB" id="9798842at2"/>
<dbReference type="STRING" id="218672.SAMN04489759_11530"/>
<keyword evidence="3" id="KW-0963">Cytoplasm</keyword>
<keyword evidence="3" id="KW-0996">Nickel insertion</keyword>
<dbReference type="GO" id="GO:0016151">
    <property type="term" value="F:nickel cation binding"/>
    <property type="evidence" value="ECO:0007669"/>
    <property type="project" value="UniProtKB-UniRule"/>
</dbReference>
<dbReference type="EMBL" id="FNBP01000015">
    <property type="protein sequence ID" value="SDG95126.1"/>
    <property type="molecule type" value="Genomic_DNA"/>
</dbReference>
<organism evidence="4 5">
    <name type="scientific">Sulfitobacter delicatus</name>
    <dbReference type="NCBI Taxonomy" id="218672"/>
    <lineage>
        <taxon>Bacteria</taxon>
        <taxon>Pseudomonadati</taxon>
        <taxon>Pseudomonadota</taxon>
        <taxon>Alphaproteobacteria</taxon>
        <taxon>Rhodobacterales</taxon>
        <taxon>Roseobacteraceae</taxon>
        <taxon>Sulfitobacter</taxon>
    </lineage>
</organism>
<evidence type="ECO:0000256" key="1">
    <source>
        <dbReference type="ARBA" id="ARBA00007177"/>
    </source>
</evidence>
<protein>
    <recommendedName>
        <fullName evidence="3">Urease accessory protein UreD</fullName>
    </recommendedName>
</protein>
<dbReference type="PANTHER" id="PTHR33643:SF1">
    <property type="entry name" value="UREASE ACCESSORY PROTEIN D"/>
    <property type="match status" value="1"/>
</dbReference>
<reference evidence="5" key="1">
    <citation type="submission" date="2016-10" db="EMBL/GenBank/DDBJ databases">
        <authorList>
            <person name="Varghese N."/>
            <person name="Submissions S."/>
        </authorList>
    </citation>
    <scope>NUCLEOTIDE SEQUENCE [LARGE SCALE GENOMIC DNA]</scope>
    <source>
        <strain evidence="5">DSM 16477</strain>
    </source>
</reference>